<dbReference type="RefSeq" id="WP_119608129.1">
    <property type="nucleotide sequence ID" value="NZ_QXFH01000072.1"/>
</dbReference>
<name>A0A3A1N885_9FLAO</name>
<gene>
    <name evidence="1" type="ORF">D2V08_10565</name>
</gene>
<organism evidence="1 2">
    <name type="scientific">Flagellimonas lutimaris</name>
    <dbReference type="NCBI Taxonomy" id="475082"/>
    <lineage>
        <taxon>Bacteria</taxon>
        <taxon>Pseudomonadati</taxon>
        <taxon>Bacteroidota</taxon>
        <taxon>Flavobacteriia</taxon>
        <taxon>Flavobacteriales</taxon>
        <taxon>Flavobacteriaceae</taxon>
        <taxon>Flagellimonas</taxon>
    </lineage>
</organism>
<dbReference type="OrthoDB" id="1151021at2"/>
<sequence length="195" mass="22240">MKIRLFVIISVIFLPITSCIDSKNKKDDSVLGTETFHTVSIDGNYRMSIPKFMTGTTGLNEEASLQYQSLLKEAYLLVIDEPKAGFEEVYRDLNQYDNELSIIQNYRVARLQLLSRSSEINSKSNPKPIKINGLDAEAMELDATIEGVANEISYFLTFVEGGDRVYMIMAWTLKDKKMEHEKTFKTIAESFELID</sequence>
<keyword evidence="2" id="KW-1185">Reference proteome</keyword>
<reference evidence="1 2" key="1">
    <citation type="submission" date="2018-08" db="EMBL/GenBank/DDBJ databases">
        <title>Proposal of Muricauda 72 sp.nov. and Muricauda NH166 sp.nov., isolated from seawater.</title>
        <authorList>
            <person name="Cheng H."/>
            <person name="Wu Y.-H."/>
            <person name="Guo L.-L."/>
            <person name="Xu X.-W."/>
        </authorList>
    </citation>
    <scope>NUCLEOTIDE SEQUENCE [LARGE SCALE GENOMIC DNA]</scope>
    <source>
        <strain evidence="1 2">KCTC 22173</strain>
    </source>
</reference>
<proteinExistence type="predicted"/>
<dbReference type="AlphaFoldDB" id="A0A3A1N885"/>
<comment type="caution">
    <text evidence="1">The sequence shown here is derived from an EMBL/GenBank/DDBJ whole genome shotgun (WGS) entry which is preliminary data.</text>
</comment>
<dbReference type="Proteomes" id="UP000266067">
    <property type="component" value="Unassembled WGS sequence"/>
</dbReference>
<dbReference type="Gene3D" id="3.40.1000.10">
    <property type="entry name" value="Mog1/PsbP, alpha/beta/alpha sandwich"/>
    <property type="match status" value="1"/>
</dbReference>
<evidence type="ECO:0000313" key="1">
    <source>
        <dbReference type="EMBL" id="RIV32864.1"/>
    </source>
</evidence>
<evidence type="ECO:0000313" key="2">
    <source>
        <dbReference type="Proteomes" id="UP000266067"/>
    </source>
</evidence>
<dbReference type="EMBL" id="QXFH01000072">
    <property type="protein sequence ID" value="RIV32864.1"/>
    <property type="molecule type" value="Genomic_DNA"/>
</dbReference>
<protein>
    <submittedName>
        <fullName evidence="1">Uncharacterized protein</fullName>
    </submittedName>
</protein>
<accession>A0A3A1N885</accession>